<dbReference type="SUPFAM" id="SSF51395">
    <property type="entry name" value="FMN-linked oxidoreductases"/>
    <property type="match status" value="1"/>
</dbReference>
<evidence type="ECO:0000256" key="4">
    <source>
        <dbReference type="ARBA" id="ARBA00022643"/>
    </source>
</evidence>
<evidence type="ECO:0000256" key="1">
    <source>
        <dbReference type="ARBA" id="ARBA00001917"/>
    </source>
</evidence>
<keyword evidence="5" id="KW-0479">Metal-binding</keyword>
<proteinExistence type="predicted"/>
<evidence type="ECO:0000256" key="5">
    <source>
        <dbReference type="ARBA" id="ARBA00022723"/>
    </source>
</evidence>
<evidence type="ECO:0000313" key="11">
    <source>
        <dbReference type="EMBL" id="GAA3569152.1"/>
    </source>
</evidence>
<evidence type="ECO:0000256" key="2">
    <source>
        <dbReference type="ARBA" id="ARBA00001966"/>
    </source>
</evidence>
<evidence type="ECO:0000256" key="7">
    <source>
        <dbReference type="ARBA" id="ARBA00023004"/>
    </source>
</evidence>
<keyword evidence="7" id="KW-0408">Iron</keyword>
<keyword evidence="4" id="KW-0288">FMN</keyword>
<dbReference type="EMBL" id="BAAAYR010000004">
    <property type="protein sequence ID" value="GAA3569152.1"/>
    <property type="molecule type" value="Genomic_DNA"/>
</dbReference>
<evidence type="ECO:0000256" key="3">
    <source>
        <dbReference type="ARBA" id="ARBA00022630"/>
    </source>
</evidence>
<feature type="compositionally biased region" description="Low complexity" evidence="9">
    <location>
        <begin position="123"/>
        <end position="133"/>
    </location>
</feature>
<evidence type="ECO:0000256" key="8">
    <source>
        <dbReference type="ARBA" id="ARBA00023014"/>
    </source>
</evidence>
<keyword evidence="6" id="KW-0560">Oxidoreductase</keyword>
<comment type="cofactor">
    <cofactor evidence="2">
        <name>[4Fe-4S] cluster</name>
        <dbReference type="ChEBI" id="CHEBI:49883"/>
    </cofactor>
</comment>
<evidence type="ECO:0000256" key="9">
    <source>
        <dbReference type="SAM" id="MobiDB-lite"/>
    </source>
</evidence>
<evidence type="ECO:0000256" key="6">
    <source>
        <dbReference type="ARBA" id="ARBA00023002"/>
    </source>
</evidence>
<reference evidence="12" key="1">
    <citation type="journal article" date="2019" name="Int. J. Syst. Evol. Microbiol.">
        <title>The Global Catalogue of Microorganisms (GCM) 10K type strain sequencing project: providing services to taxonomists for standard genome sequencing and annotation.</title>
        <authorList>
            <consortium name="The Broad Institute Genomics Platform"/>
            <consortium name="The Broad Institute Genome Sequencing Center for Infectious Disease"/>
            <person name="Wu L."/>
            <person name="Ma J."/>
        </authorList>
    </citation>
    <scope>NUCLEOTIDE SEQUENCE [LARGE SCALE GENOMIC DNA]</scope>
    <source>
        <strain evidence="12">JCM 16540</strain>
    </source>
</reference>
<dbReference type="CDD" id="cd04747">
    <property type="entry name" value="OYE_like_5_FMN"/>
    <property type="match status" value="1"/>
</dbReference>
<dbReference type="PANTHER" id="PTHR42917">
    <property type="entry name" value="2,4-DIENOYL-COA REDUCTASE"/>
    <property type="match status" value="1"/>
</dbReference>
<name>A0ABP6XP48_9ACTN</name>
<dbReference type="PANTHER" id="PTHR42917:SF2">
    <property type="entry name" value="2,4-DIENOYL-COA REDUCTASE [(2E)-ENOYL-COA-PRODUCING]"/>
    <property type="match status" value="1"/>
</dbReference>
<keyword evidence="8" id="KW-0411">Iron-sulfur</keyword>
<dbReference type="Pfam" id="PF00724">
    <property type="entry name" value="Oxidored_FMN"/>
    <property type="match status" value="1"/>
</dbReference>
<sequence>MVVDVSPLFTPFELGSLQLPNRFVMAPMTREFSPGGIPGADVAAYYARRAAGNVGLIVTEGTFIDHAAAGDRTDVPQFYGEQALRAWQEVAQAVHDVGGRIVPQLWHRGAQRPAGSGPHPETGSVSPSGSYPGLPGSRAMSLADIDEVVASYARSAADAQRLGFDGIELHGAHGYLLDQFLWSGTNLRTDVYGGGPAARARFAAEVVAACRAATSPTFPLVFRLSNWKAGDYQARLAQTPHELERLLTPLLDAGVDVFHVSTRRHFEPAFPGSPLGLAGWVKKITARPTITVGGVGLDGDLMTAYTAGGRARTVPLDQLLDQFEEGQFDLVAVGRALLSDPEWVLKVQQGRFDELRSFDAADRQKLA</sequence>
<dbReference type="RefSeq" id="WP_204913154.1">
    <property type="nucleotide sequence ID" value="NZ_BAAAYR010000004.1"/>
</dbReference>
<feature type="region of interest" description="Disordered" evidence="9">
    <location>
        <begin position="109"/>
        <end position="133"/>
    </location>
</feature>
<dbReference type="InterPro" id="IPR051793">
    <property type="entry name" value="NADH:flavin_oxidoreductase"/>
</dbReference>
<dbReference type="InterPro" id="IPR001155">
    <property type="entry name" value="OxRdtase_FMN_N"/>
</dbReference>
<keyword evidence="3" id="KW-0285">Flavoprotein</keyword>
<keyword evidence="12" id="KW-1185">Reference proteome</keyword>
<evidence type="ECO:0000313" key="12">
    <source>
        <dbReference type="Proteomes" id="UP001500767"/>
    </source>
</evidence>
<organism evidence="11 12">
    <name type="scientific">Microlunatus spumicola</name>
    <dbReference type="NCBI Taxonomy" id="81499"/>
    <lineage>
        <taxon>Bacteria</taxon>
        <taxon>Bacillati</taxon>
        <taxon>Actinomycetota</taxon>
        <taxon>Actinomycetes</taxon>
        <taxon>Propionibacteriales</taxon>
        <taxon>Propionibacteriaceae</taxon>
        <taxon>Microlunatus</taxon>
    </lineage>
</organism>
<accession>A0ABP6XP48</accession>
<dbReference type="Proteomes" id="UP001500767">
    <property type="component" value="Unassembled WGS sequence"/>
</dbReference>
<comment type="cofactor">
    <cofactor evidence="1">
        <name>FMN</name>
        <dbReference type="ChEBI" id="CHEBI:58210"/>
    </cofactor>
</comment>
<comment type="caution">
    <text evidence="11">The sequence shown here is derived from an EMBL/GenBank/DDBJ whole genome shotgun (WGS) entry which is preliminary data.</text>
</comment>
<dbReference type="Gene3D" id="3.20.20.70">
    <property type="entry name" value="Aldolase class I"/>
    <property type="match status" value="1"/>
</dbReference>
<protein>
    <submittedName>
        <fullName evidence="11">NADH:flavin oxidoreductase</fullName>
    </submittedName>
</protein>
<dbReference type="InterPro" id="IPR013785">
    <property type="entry name" value="Aldolase_TIM"/>
</dbReference>
<feature type="domain" description="NADH:flavin oxidoreductase/NADH oxidase N-terminal" evidence="10">
    <location>
        <begin position="8"/>
        <end position="353"/>
    </location>
</feature>
<gene>
    <name evidence="11" type="ORF">GCM10022197_26760</name>
</gene>
<evidence type="ECO:0000259" key="10">
    <source>
        <dbReference type="Pfam" id="PF00724"/>
    </source>
</evidence>